<keyword evidence="2" id="KW-0378">Hydrolase</keyword>
<dbReference type="InterPro" id="IPR052920">
    <property type="entry name" value="DNA-binding_regulatory"/>
</dbReference>
<dbReference type="RefSeq" id="WP_219083318.1">
    <property type="nucleotide sequence ID" value="NZ_JAHBBD010000039.1"/>
</dbReference>
<sequence length="338" mass="37306">MTRDIQTTSTMRKVLIGSGVAAAIAGGVVVAAADLAFRFALDAGSRRTMRERLERLGVELPADEDCPQTPEDIADADWFDESRQPITTTSEDGLTLHGWLFDPDCAHPADHLYAVCCHGYTGEPAEMARYAHRYAAMGFTVLVPAMRAHELSEGRYIGMGWLERRDLMRWIAMITASDPEARILLHGNSMGGAAVMMAAGDPSLPRNVVAAIEDSGYCSAWEQFLGAARSAYHLPAWLATPFVACISLICRRRAGYGLRDASCLRQLRHTTIPMMFIHGGDDDFVSPTSLERNYEACSSIDRQRMLVPGAGHTRGAAVDPERYWRKVGNFVRRVFDLH</sequence>
<protein>
    <submittedName>
        <fullName evidence="2">Alpha/beta hydrolase</fullName>
    </submittedName>
</protein>
<dbReference type="EMBL" id="JAHBBD010000039">
    <property type="protein sequence ID" value="MBW3083792.1"/>
    <property type="molecule type" value="Genomic_DNA"/>
</dbReference>
<evidence type="ECO:0000313" key="3">
    <source>
        <dbReference type="Proteomes" id="UP000812844"/>
    </source>
</evidence>
<proteinExistence type="predicted"/>
<dbReference type="PANTHER" id="PTHR43358">
    <property type="entry name" value="ALPHA/BETA-HYDROLASE"/>
    <property type="match status" value="1"/>
</dbReference>
<dbReference type="Proteomes" id="UP000812844">
    <property type="component" value="Unassembled WGS sequence"/>
</dbReference>
<evidence type="ECO:0000313" key="2">
    <source>
        <dbReference type="EMBL" id="MBW3083792.1"/>
    </source>
</evidence>
<evidence type="ECO:0000259" key="1">
    <source>
        <dbReference type="Pfam" id="PF12697"/>
    </source>
</evidence>
<dbReference type="GO" id="GO:0016787">
    <property type="term" value="F:hydrolase activity"/>
    <property type="evidence" value="ECO:0007669"/>
    <property type="project" value="UniProtKB-KW"/>
</dbReference>
<keyword evidence="3" id="KW-1185">Reference proteome</keyword>
<name>A0ABS6WDH0_9BIFI</name>
<comment type="caution">
    <text evidence="2">The sequence shown here is derived from an EMBL/GenBank/DDBJ whole genome shotgun (WGS) entry which is preliminary data.</text>
</comment>
<dbReference type="Pfam" id="PF12697">
    <property type="entry name" value="Abhydrolase_6"/>
    <property type="match status" value="1"/>
</dbReference>
<reference evidence="2 3" key="1">
    <citation type="submission" date="2021-05" db="EMBL/GenBank/DDBJ databases">
        <title>Phylogenetic classification of ten novel species belonging to the genus Bifidobacterium comprising B. colchicus sp. nov., B. abeli sp. nov., B. bicoloris sp. nov., B. guerezis sp. nov., B. rosaliae sp. nov., B. santillanensis sp. nov., B. argentati sp. nov., B. amazzoni sp. nov., B. pluviali sp. nov., and B. pinnaculum sp. nov.</title>
        <authorList>
            <person name="Lugli G.A."/>
            <person name="Ruiz Garcia L."/>
            <person name="Margolles A."/>
            <person name="Ventura M."/>
        </authorList>
    </citation>
    <scope>NUCLEOTIDE SEQUENCE [LARGE SCALE GENOMIC DNA]</scope>
    <source>
        <strain evidence="2 3">6T3</strain>
    </source>
</reference>
<organism evidence="2 3">
    <name type="scientific">Bifidobacterium phasiani</name>
    <dbReference type="NCBI Taxonomy" id="2834431"/>
    <lineage>
        <taxon>Bacteria</taxon>
        <taxon>Bacillati</taxon>
        <taxon>Actinomycetota</taxon>
        <taxon>Actinomycetes</taxon>
        <taxon>Bifidobacteriales</taxon>
        <taxon>Bifidobacteriaceae</taxon>
        <taxon>Bifidobacterium</taxon>
    </lineage>
</organism>
<feature type="domain" description="AB hydrolase-1" evidence="1">
    <location>
        <begin position="115"/>
        <end position="322"/>
    </location>
</feature>
<accession>A0ABS6WDH0</accession>
<dbReference type="InterPro" id="IPR000073">
    <property type="entry name" value="AB_hydrolase_1"/>
</dbReference>
<dbReference type="PANTHER" id="PTHR43358:SF4">
    <property type="entry name" value="ALPHA_BETA HYDROLASE FOLD-1 DOMAIN-CONTAINING PROTEIN"/>
    <property type="match status" value="1"/>
</dbReference>
<gene>
    <name evidence="2" type="ORF">KIH73_10600</name>
</gene>